<proteinExistence type="predicted"/>
<reference evidence="1 2" key="1">
    <citation type="submission" date="2016-08" db="EMBL/GenBank/DDBJ databases">
        <authorList>
            <person name="Seilhamer J.J."/>
        </authorList>
    </citation>
    <scope>NUCLEOTIDE SEQUENCE [LARGE SCALE GENOMIC DNA]</scope>
    <source>
        <strain evidence="1 2">DX4</strain>
    </source>
</reference>
<evidence type="ECO:0000313" key="1">
    <source>
        <dbReference type="EMBL" id="AOM78880.1"/>
    </source>
</evidence>
<dbReference type="KEGG" id="psty:BFS30_17905"/>
<evidence type="ECO:0000313" key="2">
    <source>
        <dbReference type="Proteomes" id="UP000094313"/>
    </source>
</evidence>
<gene>
    <name evidence="1" type="ORF">BFS30_17905</name>
</gene>
<protein>
    <submittedName>
        <fullName evidence="1">Uncharacterized protein</fullName>
    </submittedName>
</protein>
<keyword evidence="2" id="KW-1185">Reference proteome</keyword>
<organism evidence="1 2">
    <name type="scientific">Pedobacter steynii</name>
    <dbReference type="NCBI Taxonomy" id="430522"/>
    <lineage>
        <taxon>Bacteria</taxon>
        <taxon>Pseudomonadati</taxon>
        <taxon>Bacteroidota</taxon>
        <taxon>Sphingobacteriia</taxon>
        <taxon>Sphingobacteriales</taxon>
        <taxon>Sphingobacteriaceae</taxon>
        <taxon>Pedobacter</taxon>
    </lineage>
</organism>
<dbReference type="AlphaFoldDB" id="A0A1D7QJR1"/>
<dbReference type="EMBL" id="CP017141">
    <property type="protein sequence ID" value="AOM78880.1"/>
    <property type="molecule type" value="Genomic_DNA"/>
</dbReference>
<sequence>MLFNNVTHVIFTWALSSPKPKKLNTMESMEMILVTPSAAPGEYYFLAFKELIPIQLLGNPEKGIPGEYNRAYDRDFEYEVIKTYAQVITRSKIPVVEDYDRYIMTTISDTWYIAKIDMKK</sequence>
<accession>A0A1D7QJR1</accession>
<name>A0A1D7QJR1_9SPHI</name>
<dbReference type="Proteomes" id="UP000094313">
    <property type="component" value="Chromosome"/>
</dbReference>